<accession>A0A239HUF1</accession>
<name>A0A239HUF1_9BACT</name>
<keyword evidence="2" id="KW-1185">Reference proteome</keyword>
<protein>
    <submittedName>
        <fullName evidence="1">Uncharacterized protein</fullName>
    </submittedName>
</protein>
<dbReference type="EMBL" id="FZOU01000002">
    <property type="protein sequence ID" value="SNS85030.1"/>
    <property type="molecule type" value="Genomic_DNA"/>
</dbReference>
<proteinExistence type="predicted"/>
<gene>
    <name evidence="1" type="ORF">SAMN05421770_102573</name>
</gene>
<organism evidence="1 2">
    <name type="scientific">Granulicella rosea</name>
    <dbReference type="NCBI Taxonomy" id="474952"/>
    <lineage>
        <taxon>Bacteria</taxon>
        <taxon>Pseudomonadati</taxon>
        <taxon>Acidobacteriota</taxon>
        <taxon>Terriglobia</taxon>
        <taxon>Terriglobales</taxon>
        <taxon>Acidobacteriaceae</taxon>
        <taxon>Granulicella</taxon>
    </lineage>
</organism>
<evidence type="ECO:0000313" key="2">
    <source>
        <dbReference type="Proteomes" id="UP000198356"/>
    </source>
</evidence>
<dbReference type="Proteomes" id="UP000198356">
    <property type="component" value="Unassembled WGS sequence"/>
</dbReference>
<dbReference type="AlphaFoldDB" id="A0A239HUF1"/>
<sequence>MLRVYAAAHGMNSPYHGVVEVSAEDITLRVNDRWVRFTHDALETSEGSTAGFALQEDGNILIGEVSEEMDMAAEQVARRMLQGSE</sequence>
<evidence type="ECO:0000313" key="1">
    <source>
        <dbReference type="EMBL" id="SNS85030.1"/>
    </source>
</evidence>
<reference evidence="1 2" key="1">
    <citation type="submission" date="2017-06" db="EMBL/GenBank/DDBJ databases">
        <authorList>
            <person name="Kim H.J."/>
            <person name="Triplett B.A."/>
        </authorList>
    </citation>
    <scope>NUCLEOTIDE SEQUENCE [LARGE SCALE GENOMIC DNA]</scope>
    <source>
        <strain evidence="1 2">DSM 18704</strain>
    </source>
</reference>